<keyword evidence="1" id="KW-0812">Transmembrane</keyword>
<proteinExistence type="predicted"/>
<feature type="transmembrane region" description="Helical" evidence="1">
    <location>
        <begin position="7"/>
        <end position="27"/>
    </location>
</feature>
<dbReference type="AlphaFoldDB" id="A0A5B8XPV2"/>
<keyword evidence="3" id="KW-1185">Reference proteome</keyword>
<evidence type="ECO:0000256" key="1">
    <source>
        <dbReference type="SAM" id="Phobius"/>
    </source>
</evidence>
<evidence type="ECO:0008006" key="4">
    <source>
        <dbReference type="Google" id="ProtNLM"/>
    </source>
</evidence>
<gene>
    <name evidence="2" type="ORF">FRD01_07650</name>
</gene>
<protein>
    <recommendedName>
        <fullName evidence="4">Pilus assembly protein</fullName>
    </recommendedName>
</protein>
<reference evidence="2 3" key="1">
    <citation type="submission" date="2019-08" db="EMBL/GenBank/DDBJ databases">
        <authorList>
            <person name="Liang Q."/>
        </authorList>
    </citation>
    <scope>NUCLEOTIDE SEQUENCE [LARGE SCALE GENOMIC DNA]</scope>
    <source>
        <strain evidence="2 3">V1718</strain>
    </source>
</reference>
<dbReference type="OrthoDB" id="5526262at2"/>
<dbReference type="KEGG" id="bbae:FRD01_07650"/>
<sequence>MNARLILMLIADAIAVGVVFCVSIWSFGSAEVASALATAEAHGFLEQNTREILLHLGLSACLWAMARLLMMQIGRLHKQRSEPRVVKLSRGTVLTETLIVFPVFLLLLFGLLQLTINNTAAMLTSLSAFQAGRTVYLWQPETTGSKRNGGLTGPQVAERARIAAASVVTPTAPSMFRESCDTSPQFEAKLAAFASVGIEGVGTGVGLSVSAIKGLAGARSIGSNRNETIVKGYDKDAFELRGPLKFYVAYCNTEASYSVSGGKIKTVVHYDLKQVMPMVGFIFGERRGLEAYTRISRAYELPTQIEPNPTPPRSFLSFLGGGINPFSSWE</sequence>
<dbReference type="EMBL" id="CP042467">
    <property type="protein sequence ID" value="QED27117.1"/>
    <property type="molecule type" value="Genomic_DNA"/>
</dbReference>
<organism evidence="2 3">
    <name type="scientific">Microvenator marinus</name>
    <dbReference type="NCBI Taxonomy" id="2600177"/>
    <lineage>
        <taxon>Bacteria</taxon>
        <taxon>Deltaproteobacteria</taxon>
        <taxon>Bradymonadales</taxon>
        <taxon>Microvenatoraceae</taxon>
        <taxon>Microvenator</taxon>
    </lineage>
</organism>
<keyword evidence="1" id="KW-0472">Membrane</keyword>
<feature type="transmembrane region" description="Helical" evidence="1">
    <location>
        <begin position="52"/>
        <end position="70"/>
    </location>
</feature>
<accession>A0A5B8XPV2</accession>
<feature type="transmembrane region" description="Helical" evidence="1">
    <location>
        <begin position="91"/>
        <end position="112"/>
    </location>
</feature>
<name>A0A5B8XPV2_9DELT</name>
<keyword evidence="1" id="KW-1133">Transmembrane helix</keyword>
<dbReference type="Proteomes" id="UP000321595">
    <property type="component" value="Chromosome"/>
</dbReference>
<evidence type="ECO:0000313" key="2">
    <source>
        <dbReference type="EMBL" id="QED27117.1"/>
    </source>
</evidence>
<evidence type="ECO:0000313" key="3">
    <source>
        <dbReference type="Proteomes" id="UP000321595"/>
    </source>
</evidence>
<dbReference type="RefSeq" id="WP_146958802.1">
    <property type="nucleotide sequence ID" value="NZ_CP042467.1"/>
</dbReference>